<keyword evidence="2" id="KW-1185">Reference proteome</keyword>
<organism evidence="1 2">
    <name type="scientific">Antarcticirhabdus aurantiaca</name>
    <dbReference type="NCBI Taxonomy" id="2606717"/>
    <lineage>
        <taxon>Bacteria</taxon>
        <taxon>Pseudomonadati</taxon>
        <taxon>Pseudomonadota</taxon>
        <taxon>Alphaproteobacteria</taxon>
        <taxon>Hyphomicrobiales</taxon>
        <taxon>Aurantimonadaceae</taxon>
        <taxon>Antarcticirhabdus</taxon>
    </lineage>
</organism>
<dbReference type="EMBL" id="CP113520">
    <property type="protein sequence ID" value="WAJ28241.1"/>
    <property type="molecule type" value="Genomic_DNA"/>
</dbReference>
<dbReference type="Proteomes" id="UP001163223">
    <property type="component" value="Chromosome"/>
</dbReference>
<gene>
    <name evidence="1" type="ORF">OXU80_26050</name>
</gene>
<protein>
    <submittedName>
        <fullName evidence="1">Uncharacterized protein</fullName>
    </submittedName>
</protein>
<evidence type="ECO:0000313" key="1">
    <source>
        <dbReference type="EMBL" id="WAJ28241.1"/>
    </source>
</evidence>
<evidence type="ECO:0000313" key="2">
    <source>
        <dbReference type="Proteomes" id="UP001163223"/>
    </source>
</evidence>
<sequence>MLSRWLREFVKSIPVHKSWRAANDNAGSASLLDYWFEPCGIDEIIWCHHVADDHSVIRLGSSVPGRA</sequence>
<reference evidence="1" key="1">
    <citation type="submission" date="2022-11" db="EMBL/GenBank/DDBJ databases">
        <title>beta-Carotene-producing bacterium, Jeongeuplla avenae sp. nov., alleviates the salt stress of Arabidopsis seedlings.</title>
        <authorList>
            <person name="Jiang L."/>
            <person name="Lee J."/>
        </authorList>
    </citation>
    <scope>NUCLEOTIDE SEQUENCE</scope>
    <source>
        <strain evidence="1">DY_R2A_6</strain>
    </source>
</reference>
<name>A0ACD4NMZ7_9HYPH</name>
<proteinExistence type="predicted"/>
<accession>A0ACD4NMZ7</accession>